<evidence type="ECO:0000259" key="4">
    <source>
        <dbReference type="PROSITE" id="PS51393"/>
    </source>
</evidence>
<gene>
    <name evidence="5" type="ORF">NEMVEDRAFT_v1g145353</name>
</gene>
<sequence length="454" mass="52076">WKDDHVFGMQFMNGVNPLVLDRCDKFPENLAPLDGLVDDLLDRGKSLYREMKDGHIYKVDYKILEEIPRHMQGSGKDKERYMAEPIALFYANKSGDLIPIAIQLYQKPGEGNPVWTPHDAPLDWLYAKMWLKNADIQAHQVIHRLLLTHVMTEPFTVATWRQLPSIHPVHRLLFSHMRNTLALNVTARNELIGKDGILAQTLSIGGGESLVQLMQKFYKKFNWEDMDVPNLLKRKGLDDKTKLQGYFYRDDALSLWNALKNFVREFLGVFYKSDKDVTDDTEIQAWLSDISTNGFPTLQGHQDHKFPNMIRTRYQLVHLLTCVIFNCTCQFAAVNSGQLEMSLFMPNAPCCLHLPPPTTKGVVDLETIMLALPTKKETAVHLGLMHVFSKCAEDEVSFGKNLCCQFQEPEVSTIIERYQNELQKISESIRKRNEGLTWPYRSLLPEGIPNGITI</sequence>
<dbReference type="eggNOG" id="ENOG502QQSP">
    <property type="taxonomic scope" value="Eukaryota"/>
</dbReference>
<dbReference type="Gene3D" id="1.20.245.10">
    <property type="entry name" value="Lipoxygenase-1, Domain 5"/>
    <property type="match status" value="1"/>
</dbReference>
<dbReference type="AlphaFoldDB" id="A7T4A3"/>
<dbReference type="SUPFAM" id="SSF48484">
    <property type="entry name" value="Lipoxigenase"/>
    <property type="match status" value="1"/>
</dbReference>
<dbReference type="InterPro" id="IPR013819">
    <property type="entry name" value="LipOase_C"/>
</dbReference>
<protein>
    <recommendedName>
        <fullName evidence="4">Lipoxygenase domain-containing protein</fullName>
    </recommendedName>
</protein>
<organism evidence="5 6">
    <name type="scientific">Nematostella vectensis</name>
    <name type="common">Starlet sea anemone</name>
    <dbReference type="NCBI Taxonomy" id="45351"/>
    <lineage>
        <taxon>Eukaryota</taxon>
        <taxon>Metazoa</taxon>
        <taxon>Cnidaria</taxon>
        <taxon>Anthozoa</taxon>
        <taxon>Hexacorallia</taxon>
        <taxon>Actiniaria</taxon>
        <taxon>Edwardsiidae</taxon>
        <taxon>Nematostella</taxon>
    </lineage>
</organism>
<dbReference type="InterPro" id="IPR036226">
    <property type="entry name" value="LipOase_C_sf"/>
</dbReference>
<evidence type="ECO:0000313" key="6">
    <source>
        <dbReference type="Proteomes" id="UP000001593"/>
    </source>
</evidence>
<keyword evidence="2" id="KW-0223">Dioxygenase</keyword>
<accession>A7T4A3</accession>
<keyword evidence="1" id="KW-0479">Metal-binding</keyword>
<dbReference type="GO" id="GO:0046872">
    <property type="term" value="F:metal ion binding"/>
    <property type="evidence" value="ECO:0007669"/>
    <property type="project" value="UniProtKB-KW"/>
</dbReference>
<feature type="non-terminal residue" evidence="5">
    <location>
        <position position="1"/>
    </location>
</feature>
<proteinExistence type="predicted"/>
<evidence type="ECO:0000256" key="2">
    <source>
        <dbReference type="ARBA" id="ARBA00022964"/>
    </source>
</evidence>
<dbReference type="InterPro" id="IPR000907">
    <property type="entry name" value="LipOase"/>
</dbReference>
<dbReference type="STRING" id="45351.A7T4A3"/>
<feature type="domain" description="Lipoxygenase" evidence="4">
    <location>
        <begin position="1"/>
        <end position="454"/>
    </location>
</feature>
<dbReference type="PANTHER" id="PTHR11771">
    <property type="entry name" value="LIPOXYGENASE"/>
    <property type="match status" value="1"/>
</dbReference>
<evidence type="ECO:0000256" key="3">
    <source>
        <dbReference type="ARBA" id="ARBA00023002"/>
    </source>
</evidence>
<dbReference type="Gene3D" id="3.10.450.60">
    <property type="match status" value="1"/>
</dbReference>
<dbReference type="PROSITE" id="PS51393">
    <property type="entry name" value="LIPOXYGENASE_3"/>
    <property type="match status" value="1"/>
</dbReference>
<name>A7T4A3_NEMVE</name>
<reference evidence="5 6" key="1">
    <citation type="journal article" date="2007" name="Science">
        <title>Sea anemone genome reveals ancestral eumetazoan gene repertoire and genomic organization.</title>
        <authorList>
            <person name="Putnam N.H."/>
            <person name="Srivastava M."/>
            <person name="Hellsten U."/>
            <person name="Dirks B."/>
            <person name="Chapman J."/>
            <person name="Salamov A."/>
            <person name="Terry A."/>
            <person name="Shapiro H."/>
            <person name="Lindquist E."/>
            <person name="Kapitonov V.V."/>
            <person name="Jurka J."/>
            <person name="Genikhovich G."/>
            <person name="Grigoriev I.V."/>
            <person name="Lucas S.M."/>
            <person name="Steele R.E."/>
            <person name="Finnerty J.R."/>
            <person name="Technau U."/>
            <person name="Martindale M.Q."/>
            <person name="Rokhsar D.S."/>
        </authorList>
    </citation>
    <scope>NUCLEOTIDE SEQUENCE [LARGE SCALE GENOMIC DNA]</scope>
    <source>
        <strain evidence="6">CH2 X CH6</strain>
    </source>
</reference>
<keyword evidence="6" id="KW-1185">Reference proteome</keyword>
<evidence type="ECO:0000256" key="1">
    <source>
        <dbReference type="ARBA" id="ARBA00022723"/>
    </source>
</evidence>
<dbReference type="HOGENOM" id="CLU_004282_3_1_1"/>
<dbReference type="InParanoid" id="A7T4A3"/>
<dbReference type="GO" id="GO:0034440">
    <property type="term" value="P:lipid oxidation"/>
    <property type="evidence" value="ECO:0000318"/>
    <property type="project" value="GO_Central"/>
</dbReference>
<evidence type="ECO:0000313" key="5">
    <source>
        <dbReference type="EMBL" id="EDO29209.1"/>
    </source>
</evidence>
<dbReference type="Pfam" id="PF00305">
    <property type="entry name" value="Lipoxygenase"/>
    <property type="match status" value="1"/>
</dbReference>
<dbReference type="EMBL" id="DS470817">
    <property type="protein sequence ID" value="EDO29209.1"/>
    <property type="molecule type" value="Genomic_DNA"/>
</dbReference>
<dbReference type="OMA" id="HIAAPIC"/>
<keyword evidence="3" id="KW-0560">Oxidoreductase</keyword>
<dbReference type="GO" id="GO:0016702">
    <property type="term" value="F:oxidoreductase activity, acting on single donors with incorporation of molecular oxygen, incorporation of two atoms of oxygen"/>
    <property type="evidence" value="ECO:0000318"/>
    <property type="project" value="GO_Central"/>
</dbReference>
<dbReference type="PhylomeDB" id="A7T4A3"/>
<dbReference type="PRINTS" id="PR00087">
    <property type="entry name" value="LIPOXYGENASE"/>
</dbReference>
<dbReference type="Proteomes" id="UP000001593">
    <property type="component" value="Unassembled WGS sequence"/>
</dbReference>